<sequence>MSYEVLSEKIKREDWDWNYDGVFVYPNIPQKKLLGAIGSYARDVEPSEVVILIDDTVFGGAKEGVLVTNKAIYSKALFENPKKVNFKANLNISPGQRSRIMIDDREFFKATTIDHFIMLAVTLRVASIFKSEDESKQGPDKKAQTMESIECQTDNKKINLSEHKARSIFHTSKRKFLSMLQQQSFDKELIMLTSQLYDISLSMSYVGNDLDHFEDEGLLWVLFNDRTVFQTITFSYFTAARLLKEHLGEEKAGELLMPLFLSTLFYYAELEGDNKPTTLKSAINPLAGFKESEIAQTFKQNVELYFRCFYRNENGIEVARENFKHNVWCYLSEGYDEDEIEFIYSHKLNDFFEQHSVQKLIEMESAIESALIKYFNS</sequence>
<evidence type="ECO:0000313" key="2">
    <source>
        <dbReference type="Proteomes" id="UP000053724"/>
    </source>
</evidence>
<dbReference type="PATRIC" id="fig|1481663.8.peg.4543"/>
<dbReference type="Proteomes" id="UP000053724">
    <property type="component" value="Unassembled WGS sequence"/>
</dbReference>
<organism evidence="1 2">
    <name type="scientific">Vibrio metoecus</name>
    <dbReference type="NCBI Taxonomy" id="1481663"/>
    <lineage>
        <taxon>Bacteria</taxon>
        <taxon>Pseudomonadati</taxon>
        <taxon>Pseudomonadota</taxon>
        <taxon>Gammaproteobacteria</taxon>
        <taxon>Vibrionales</taxon>
        <taxon>Vibrionaceae</taxon>
        <taxon>Vibrio</taxon>
    </lineage>
</organism>
<accession>A0A0Q0LV57</accession>
<comment type="caution">
    <text evidence="1">The sequence shown here is derived from an EMBL/GenBank/DDBJ whole genome shotgun (WGS) entry which is preliminary data.</text>
</comment>
<dbReference type="AlphaFoldDB" id="A0A0Q0LV57"/>
<name>A0A0Q0LV57_VIBMT</name>
<protein>
    <submittedName>
        <fullName evidence="1">Uncharacterized protein</fullName>
    </submittedName>
</protein>
<gene>
    <name evidence="1" type="ORF">AAY55_17615</name>
</gene>
<evidence type="ECO:0000313" key="1">
    <source>
        <dbReference type="EMBL" id="KQA21446.1"/>
    </source>
</evidence>
<dbReference type="EMBL" id="LCUF01000066">
    <property type="protein sequence ID" value="KQA21446.1"/>
    <property type="molecule type" value="Genomic_DNA"/>
</dbReference>
<reference evidence="1 2" key="1">
    <citation type="journal article" date="2015" name="Genome Biol. Evol.">
        <title>The Dynamics of Genetic Interactions between Vibrio metoecus and Vibrio cholerae, Two Close Relatives Co-Occurring in the Environment.</title>
        <authorList>
            <person name="Orata F.D."/>
            <person name="Kirchberger P.C."/>
            <person name="Meheust R."/>
            <person name="Barlow E.J."/>
            <person name="Tarr C.L."/>
            <person name="Boucher Y."/>
        </authorList>
    </citation>
    <scope>NUCLEOTIDE SEQUENCE [LARGE SCALE GENOMIC DNA]</scope>
    <source>
        <strain evidence="1 2">08-2459</strain>
    </source>
</reference>
<dbReference type="RefSeq" id="WP_055028476.1">
    <property type="nucleotide sequence ID" value="NZ_CP035689.1"/>
</dbReference>
<proteinExistence type="predicted"/>